<dbReference type="AlphaFoldDB" id="A0A9W6F467"/>
<reference evidence="2 3" key="1">
    <citation type="journal article" date="2023" name="Commun. Biol.">
        <title>Reorganization of the ancestral sex-determining regions during the evolution of trioecy in Pleodorina starrii.</title>
        <authorList>
            <person name="Takahashi K."/>
            <person name="Suzuki S."/>
            <person name="Kawai-Toyooka H."/>
            <person name="Yamamoto K."/>
            <person name="Hamaji T."/>
            <person name="Ootsuki R."/>
            <person name="Yamaguchi H."/>
            <person name="Kawachi M."/>
            <person name="Higashiyama T."/>
            <person name="Nozaki H."/>
        </authorList>
    </citation>
    <scope>NUCLEOTIDE SEQUENCE [LARGE SCALE GENOMIC DNA]</scope>
    <source>
        <strain evidence="2 3">NIES-4479</strain>
    </source>
</reference>
<dbReference type="OrthoDB" id="537921at2759"/>
<dbReference type="Proteomes" id="UP001165080">
    <property type="component" value="Unassembled WGS sequence"/>
</dbReference>
<name>A0A9W6F467_9CHLO</name>
<feature type="region of interest" description="Disordered" evidence="1">
    <location>
        <begin position="334"/>
        <end position="356"/>
    </location>
</feature>
<dbReference type="EMBL" id="BRXU01000014">
    <property type="protein sequence ID" value="GLC55812.1"/>
    <property type="molecule type" value="Genomic_DNA"/>
</dbReference>
<feature type="compositionally biased region" description="Polar residues" evidence="1">
    <location>
        <begin position="50"/>
        <end position="63"/>
    </location>
</feature>
<evidence type="ECO:0000313" key="3">
    <source>
        <dbReference type="Proteomes" id="UP001165080"/>
    </source>
</evidence>
<gene>
    <name evidence="2" type="primary">PLEST010067</name>
    <name evidence="2" type="ORF">PLESTB_001031500</name>
</gene>
<evidence type="ECO:0000256" key="1">
    <source>
        <dbReference type="SAM" id="MobiDB-lite"/>
    </source>
</evidence>
<accession>A0A9W6F467</accession>
<feature type="region of interest" description="Disordered" evidence="1">
    <location>
        <begin position="1"/>
        <end position="68"/>
    </location>
</feature>
<keyword evidence="3" id="KW-1185">Reference proteome</keyword>
<organism evidence="2 3">
    <name type="scientific">Pleodorina starrii</name>
    <dbReference type="NCBI Taxonomy" id="330485"/>
    <lineage>
        <taxon>Eukaryota</taxon>
        <taxon>Viridiplantae</taxon>
        <taxon>Chlorophyta</taxon>
        <taxon>core chlorophytes</taxon>
        <taxon>Chlorophyceae</taxon>
        <taxon>CS clade</taxon>
        <taxon>Chlamydomonadales</taxon>
        <taxon>Volvocaceae</taxon>
        <taxon>Pleodorina</taxon>
    </lineage>
</organism>
<comment type="caution">
    <text evidence="2">The sequence shown here is derived from an EMBL/GenBank/DDBJ whole genome shotgun (WGS) entry which is preliminary data.</text>
</comment>
<evidence type="ECO:0000313" key="2">
    <source>
        <dbReference type="EMBL" id="GLC55812.1"/>
    </source>
</evidence>
<feature type="compositionally biased region" description="Polar residues" evidence="1">
    <location>
        <begin position="23"/>
        <end position="33"/>
    </location>
</feature>
<protein>
    <submittedName>
        <fullName evidence="2">Uncharacterized protein</fullName>
    </submittedName>
</protein>
<proteinExistence type="predicted"/>
<sequence length="493" mass="50293">MAARFQSAASGLLPSHGGPCIQTPPQVASTSSRAAYRSHPSAPPRPFLPSSESAGPRQTLSGGMSSGRCSAGTVARGARVVACAVGTSYDRDAPAPYKWSWQDDSEPAAALELDASAVAAASSVQDLTAALRAAAAAAPPRAAITTPSRTLLASAVQGLLARGTAPAPPPPPCSVADAARLLEAYGAVSQGTLVSADANAATSSTAAATADAAQPARVATSVLSYVCSISAGAATAAASAGPAAAAAAAPALVQSAPARDLADLLWALSELQEYDLPWDERSAAAPPPLEAAVAAEAPAALQRAVLARVRGQDFLAPDLCRVVCALGSLAAAAAPPSAGGVPPPPAAATAASGRGGFSPDPEVVAALNEEIRYQLTEFDADFEAADLGRLISGMAGLRLGSAVGADEEYRRVLMKAVYGKTRSLGDKAAVDFALSRLMGTDEPEARSMHFDTRWTHEELRWLPRRERDKRRILKEGWYRTKWGGWSPGGDGSS</sequence>